<dbReference type="OrthoDB" id="7691805at2759"/>
<dbReference type="PANTHER" id="PTHR42648">
    <property type="entry name" value="TRANSPOSASE, PUTATIVE-RELATED"/>
    <property type="match status" value="1"/>
</dbReference>
<keyword evidence="11" id="KW-0808">Transferase</keyword>
<sequence length="291" mass="33905">MYYEGAQVILDSTSRQICLVNGMLLKMVKDYEQGLLEFQGDTWQENTMIMSTSLFEDVNEDFEQAEGKAKISKQQLWHEHLGHPGQDKTRAIINCLKDNNTADLDPDTAMTFNSSHATEYMCTLVLVNDHSKYVYMQPLLQKSHAFPKLKTIVSYLKTQTGRSLKAIQSDQGTEWRSNDALEWTHDKGIEWQMTMGYNSRQNRCVERMNRSLGEKMQTLLMQRRLPKSFWPYAIQATAFKMNLTPNIDSKFPYQAMFGKPLEQLMRLLHVFRCLAWVNIPKVKRDNKKLDQ</sequence>
<dbReference type="GO" id="GO:0006310">
    <property type="term" value="P:DNA recombination"/>
    <property type="evidence" value="ECO:0007669"/>
    <property type="project" value="UniProtKB-KW"/>
</dbReference>
<dbReference type="eggNOG" id="KOG0017">
    <property type="taxonomic scope" value="Eukaryota"/>
</dbReference>
<keyword evidence="8" id="KW-0694">RNA-binding</keyword>
<organism evidence="16 17">
    <name type="scientific">Ustilago hordei</name>
    <name type="common">Barley covered smut fungus</name>
    <dbReference type="NCBI Taxonomy" id="120017"/>
    <lineage>
        <taxon>Eukaryota</taxon>
        <taxon>Fungi</taxon>
        <taxon>Dikarya</taxon>
        <taxon>Basidiomycota</taxon>
        <taxon>Ustilaginomycotina</taxon>
        <taxon>Ustilaginomycetes</taxon>
        <taxon>Ustilaginales</taxon>
        <taxon>Ustilaginaceae</taxon>
        <taxon>Ustilago</taxon>
    </lineage>
</organism>
<dbReference type="GO" id="GO:0004519">
    <property type="term" value="F:endonuclease activity"/>
    <property type="evidence" value="ECO:0007669"/>
    <property type="project" value="UniProtKB-KW"/>
</dbReference>
<keyword evidence="6" id="KW-0378">Hydrolase</keyword>
<evidence type="ECO:0000313" key="16">
    <source>
        <dbReference type="EMBL" id="CCF48061.1"/>
    </source>
</evidence>
<evidence type="ECO:0000256" key="6">
    <source>
        <dbReference type="ARBA" id="ARBA00022801"/>
    </source>
</evidence>
<dbReference type="PROSITE" id="PS50994">
    <property type="entry name" value="INTEGRASE"/>
    <property type="match status" value="1"/>
</dbReference>
<reference evidence="16 17" key="1">
    <citation type="journal article" date="2012" name="Plant Cell">
        <title>Genome comparison of barley and maize smut fungi reveals targeted loss of RNA silencing components and species-specific presence of transposable elements.</title>
        <authorList>
            <person name="Laurie J.D."/>
            <person name="Ali S."/>
            <person name="Linning R."/>
            <person name="Mannhaupt G."/>
            <person name="Wong P."/>
            <person name="Gueldener U."/>
            <person name="Muensterkoetter M."/>
            <person name="Moore R."/>
            <person name="Kahmann R."/>
            <person name="Bakkeren G."/>
            <person name="Schirawski J."/>
        </authorList>
    </citation>
    <scope>NUCLEOTIDE SEQUENCE [LARGE SCALE GENOMIC DNA]</scope>
    <source>
        <strain evidence="17">Uh4875-4</strain>
    </source>
</reference>
<evidence type="ECO:0000256" key="2">
    <source>
        <dbReference type="ARBA" id="ARBA00022695"/>
    </source>
</evidence>
<keyword evidence="5" id="KW-0255">Endonuclease</keyword>
<dbReference type="GO" id="GO:0005634">
    <property type="term" value="C:nucleus"/>
    <property type="evidence" value="ECO:0007669"/>
    <property type="project" value="UniProtKB-ARBA"/>
</dbReference>
<evidence type="ECO:0000256" key="14">
    <source>
        <dbReference type="ARBA" id="ARBA00049244"/>
    </source>
</evidence>
<dbReference type="GO" id="GO:0016787">
    <property type="term" value="F:hydrolase activity"/>
    <property type="evidence" value="ECO:0007669"/>
    <property type="project" value="UniProtKB-KW"/>
</dbReference>
<keyword evidence="11" id="KW-0239">DNA-directed DNA polymerase</keyword>
<comment type="catalytic activity">
    <reaction evidence="13">
        <text>DNA(n) + a 2'-deoxyribonucleoside 5'-triphosphate = DNA(n+1) + diphosphate</text>
        <dbReference type="Rhea" id="RHEA:22508"/>
        <dbReference type="Rhea" id="RHEA-COMP:17339"/>
        <dbReference type="Rhea" id="RHEA-COMP:17340"/>
        <dbReference type="ChEBI" id="CHEBI:33019"/>
        <dbReference type="ChEBI" id="CHEBI:61560"/>
        <dbReference type="ChEBI" id="CHEBI:173112"/>
        <dbReference type="EC" id="2.7.7.49"/>
    </reaction>
</comment>
<dbReference type="InterPro" id="IPR012337">
    <property type="entry name" value="RNaseH-like_sf"/>
</dbReference>
<proteinExistence type="predicted"/>
<dbReference type="Proteomes" id="UP000006174">
    <property type="component" value="Unassembled WGS sequence"/>
</dbReference>
<accession>I2FMB8</accession>
<evidence type="ECO:0000256" key="1">
    <source>
        <dbReference type="ARBA" id="ARBA00022578"/>
    </source>
</evidence>
<dbReference type="GO" id="GO:0015074">
    <property type="term" value="P:DNA integration"/>
    <property type="evidence" value="ECO:0007669"/>
    <property type="project" value="UniProtKB-KW"/>
</dbReference>
<evidence type="ECO:0000256" key="3">
    <source>
        <dbReference type="ARBA" id="ARBA00022722"/>
    </source>
</evidence>
<comment type="catalytic activity">
    <reaction evidence="14">
        <text>DNA(n) + a 2'-deoxyribonucleoside 5'-triphosphate = DNA(n+1) + diphosphate</text>
        <dbReference type="Rhea" id="RHEA:22508"/>
        <dbReference type="Rhea" id="RHEA-COMP:17339"/>
        <dbReference type="Rhea" id="RHEA-COMP:17340"/>
        <dbReference type="ChEBI" id="CHEBI:33019"/>
        <dbReference type="ChEBI" id="CHEBI:61560"/>
        <dbReference type="ChEBI" id="CHEBI:173112"/>
        <dbReference type="EC" id="2.7.7.7"/>
    </reaction>
</comment>
<evidence type="ECO:0000256" key="7">
    <source>
        <dbReference type="ARBA" id="ARBA00022842"/>
    </source>
</evidence>
<evidence type="ECO:0000256" key="10">
    <source>
        <dbReference type="ARBA" id="ARBA00022918"/>
    </source>
</evidence>
<evidence type="ECO:0000256" key="13">
    <source>
        <dbReference type="ARBA" id="ARBA00048173"/>
    </source>
</evidence>
<gene>
    <name evidence="16" type="ORF">UHOR_12614</name>
</gene>
<keyword evidence="17" id="KW-1185">Reference proteome</keyword>
<evidence type="ECO:0000313" key="17">
    <source>
        <dbReference type="Proteomes" id="UP000006174"/>
    </source>
</evidence>
<keyword evidence="12" id="KW-0233">DNA recombination</keyword>
<evidence type="ECO:0000256" key="4">
    <source>
        <dbReference type="ARBA" id="ARBA00022723"/>
    </source>
</evidence>
<dbReference type="GO" id="GO:0032196">
    <property type="term" value="P:transposition"/>
    <property type="evidence" value="ECO:0007669"/>
    <property type="project" value="UniProtKB-KW"/>
</dbReference>
<dbReference type="InterPro" id="IPR039537">
    <property type="entry name" value="Retrotran_Ty1/copia-like"/>
</dbReference>
<dbReference type="HOGENOM" id="CLU_957111_0_0_1"/>
<keyword evidence="9" id="KW-0229">DNA integration</keyword>
<keyword evidence="1" id="KW-0815">Transposition</keyword>
<dbReference type="GO" id="GO:0003964">
    <property type="term" value="F:RNA-directed DNA polymerase activity"/>
    <property type="evidence" value="ECO:0007669"/>
    <property type="project" value="UniProtKB-KW"/>
</dbReference>
<evidence type="ECO:0000256" key="5">
    <source>
        <dbReference type="ARBA" id="ARBA00022759"/>
    </source>
</evidence>
<dbReference type="GO" id="GO:0003887">
    <property type="term" value="F:DNA-directed DNA polymerase activity"/>
    <property type="evidence" value="ECO:0007669"/>
    <property type="project" value="UniProtKB-KW"/>
</dbReference>
<evidence type="ECO:0000256" key="12">
    <source>
        <dbReference type="ARBA" id="ARBA00023172"/>
    </source>
</evidence>
<evidence type="ECO:0000259" key="15">
    <source>
        <dbReference type="PROSITE" id="PS50994"/>
    </source>
</evidence>
<dbReference type="EMBL" id="CAGI01000067">
    <property type="protein sequence ID" value="CCF48061.1"/>
    <property type="molecule type" value="Genomic_DNA"/>
</dbReference>
<dbReference type="PANTHER" id="PTHR42648:SF11">
    <property type="entry name" value="TRANSPOSON TY4-P GAG-POL POLYPROTEIN"/>
    <property type="match status" value="1"/>
</dbReference>
<protein>
    <recommendedName>
        <fullName evidence="15">Integrase catalytic domain-containing protein</fullName>
    </recommendedName>
</protein>
<feature type="domain" description="Integrase catalytic" evidence="15">
    <location>
        <begin position="102"/>
        <end position="268"/>
    </location>
</feature>
<name>I2FMB8_USTHO</name>
<keyword evidence="10" id="KW-0695">RNA-directed DNA polymerase</keyword>
<dbReference type="InterPro" id="IPR001584">
    <property type="entry name" value="Integrase_cat-core"/>
</dbReference>
<comment type="caution">
    <text evidence="16">The sequence shown here is derived from an EMBL/GenBank/DDBJ whole genome shotgun (WGS) entry which is preliminary data.</text>
</comment>
<dbReference type="GO" id="GO:0046872">
    <property type="term" value="F:metal ion binding"/>
    <property type="evidence" value="ECO:0007669"/>
    <property type="project" value="UniProtKB-KW"/>
</dbReference>
<keyword evidence="7" id="KW-0460">Magnesium</keyword>
<keyword evidence="3" id="KW-0540">Nuclease</keyword>
<evidence type="ECO:0000256" key="11">
    <source>
        <dbReference type="ARBA" id="ARBA00022932"/>
    </source>
</evidence>
<dbReference type="AlphaFoldDB" id="I2FMB8"/>
<dbReference type="GO" id="GO:0003723">
    <property type="term" value="F:RNA binding"/>
    <property type="evidence" value="ECO:0007669"/>
    <property type="project" value="UniProtKB-KW"/>
</dbReference>
<evidence type="ECO:0000256" key="9">
    <source>
        <dbReference type="ARBA" id="ARBA00022908"/>
    </source>
</evidence>
<dbReference type="Gene3D" id="3.30.420.10">
    <property type="entry name" value="Ribonuclease H-like superfamily/Ribonuclease H"/>
    <property type="match status" value="1"/>
</dbReference>
<keyword evidence="2" id="KW-0548">Nucleotidyltransferase</keyword>
<dbReference type="InterPro" id="IPR036397">
    <property type="entry name" value="RNaseH_sf"/>
</dbReference>
<dbReference type="STRING" id="1128400.I2FMB8"/>
<dbReference type="SUPFAM" id="SSF53098">
    <property type="entry name" value="Ribonuclease H-like"/>
    <property type="match status" value="1"/>
</dbReference>
<keyword evidence="4" id="KW-0479">Metal-binding</keyword>
<evidence type="ECO:0000256" key="8">
    <source>
        <dbReference type="ARBA" id="ARBA00022884"/>
    </source>
</evidence>